<dbReference type="AlphaFoldDB" id="A0AAJ1SWK9"/>
<comment type="caution">
    <text evidence="2">The sequence shown here is derived from an EMBL/GenBank/DDBJ whole genome shotgun (WGS) entry which is preliminary data.</text>
</comment>
<reference evidence="2" key="1">
    <citation type="submission" date="2023-07" db="EMBL/GenBank/DDBJ databases">
        <title>Genomic Encyclopedia of Type Strains, Phase IV (KMG-IV): sequencing the most valuable type-strain genomes for metagenomic binning, comparative biology and taxonomic classification.</title>
        <authorList>
            <person name="Goeker M."/>
        </authorList>
    </citation>
    <scope>NUCLEOTIDE SEQUENCE</scope>
    <source>
        <strain evidence="2">DSM 23947</strain>
    </source>
</reference>
<name>A0AAJ1SWK9_9BACI</name>
<organism evidence="2 3">
    <name type="scientific">Oikeobacillus pervagus</name>
    <dbReference type="NCBI Taxonomy" id="1325931"/>
    <lineage>
        <taxon>Bacteria</taxon>
        <taxon>Bacillati</taxon>
        <taxon>Bacillota</taxon>
        <taxon>Bacilli</taxon>
        <taxon>Bacillales</taxon>
        <taxon>Bacillaceae</taxon>
        <taxon>Oikeobacillus</taxon>
    </lineage>
</organism>
<dbReference type="EMBL" id="JAUSUC010000003">
    <property type="protein sequence ID" value="MDQ0213964.1"/>
    <property type="molecule type" value="Genomic_DNA"/>
</dbReference>
<keyword evidence="1" id="KW-0812">Transmembrane</keyword>
<accession>A0AAJ1SWK9</accession>
<keyword evidence="3" id="KW-1185">Reference proteome</keyword>
<keyword evidence="1" id="KW-0472">Membrane</keyword>
<sequence length="64" mass="7349">MIRSKDVLVKSIHYTFIIGMTLLFLCGIISFIIVFTLGKEQLTPENIRFIVSMIAGVFFYLRSC</sequence>
<feature type="transmembrane region" description="Helical" evidence="1">
    <location>
        <begin position="47"/>
        <end position="63"/>
    </location>
</feature>
<dbReference type="Proteomes" id="UP001237207">
    <property type="component" value="Unassembled WGS sequence"/>
</dbReference>
<protein>
    <submittedName>
        <fullName evidence="2">Uncharacterized protein</fullName>
    </submittedName>
</protein>
<keyword evidence="1" id="KW-1133">Transmembrane helix</keyword>
<evidence type="ECO:0000313" key="3">
    <source>
        <dbReference type="Proteomes" id="UP001237207"/>
    </source>
</evidence>
<feature type="transmembrane region" description="Helical" evidence="1">
    <location>
        <begin position="12"/>
        <end position="35"/>
    </location>
</feature>
<gene>
    <name evidence="2" type="ORF">J2S13_000359</name>
</gene>
<evidence type="ECO:0000256" key="1">
    <source>
        <dbReference type="SAM" id="Phobius"/>
    </source>
</evidence>
<proteinExistence type="predicted"/>
<evidence type="ECO:0000313" key="2">
    <source>
        <dbReference type="EMBL" id="MDQ0213964.1"/>
    </source>
</evidence>